<dbReference type="SUPFAM" id="SSF56672">
    <property type="entry name" value="DNA/RNA polymerases"/>
    <property type="match status" value="1"/>
</dbReference>
<evidence type="ECO:0000256" key="3">
    <source>
        <dbReference type="ARBA" id="ARBA00022840"/>
    </source>
</evidence>
<keyword evidence="2 4" id="KW-0547">Nucleotide-binding</keyword>
<dbReference type="PROSITE" id="PS00107">
    <property type="entry name" value="PROTEIN_KINASE_ATP"/>
    <property type="match status" value="1"/>
</dbReference>
<dbReference type="InterPro" id="IPR036397">
    <property type="entry name" value="RNaseH_sf"/>
</dbReference>
<dbReference type="Pfam" id="PF00069">
    <property type="entry name" value="Pkinase"/>
    <property type="match status" value="1"/>
</dbReference>
<dbReference type="Proteomes" id="UP001235939">
    <property type="component" value="Chromosome 15"/>
</dbReference>
<dbReference type="PROSITE" id="PS50011">
    <property type="entry name" value="PROTEIN_KINASE_DOM"/>
    <property type="match status" value="1"/>
</dbReference>
<evidence type="ECO:0000256" key="4">
    <source>
        <dbReference type="PROSITE-ProRule" id="PRU10141"/>
    </source>
</evidence>
<name>A0ABY6LD54_9ARAC</name>
<dbReference type="InterPro" id="IPR000477">
    <property type="entry name" value="RT_dom"/>
</dbReference>
<dbReference type="Pfam" id="PF00078">
    <property type="entry name" value="RVT_1"/>
    <property type="match status" value="1"/>
</dbReference>
<dbReference type="InterPro" id="IPR017441">
    <property type="entry name" value="Protein_kinase_ATP_BS"/>
</dbReference>
<dbReference type="CDD" id="cd14016">
    <property type="entry name" value="STKc_CK1"/>
    <property type="match status" value="1"/>
</dbReference>
<gene>
    <name evidence="6" type="ORF">LAZ67_15000872</name>
</gene>
<dbReference type="EC" id="2.7.11.1" evidence="1"/>
<evidence type="ECO:0000313" key="7">
    <source>
        <dbReference type="Proteomes" id="UP001235939"/>
    </source>
</evidence>
<reference evidence="6 7" key="1">
    <citation type="submission" date="2022-01" db="EMBL/GenBank/DDBJ databases">
        <title>A chromosomal length assembly of Cordylochernes scorpioides.</title>
        <authorList>
            <person name="Zeh D."/>
            <person name="Zeh J."/>
        </authorList>
    </citation>
    <scope>NUCLEOTIDE SEQUENCE [LARGE SCALE GENOMIC DNA]</scope>
    <source>
        <strain evidence="6">IN4F17</strain>
        <tissue evidence="6">Whole Body</tissue>
    </source>
</reference>
<evidence type="ECO:0000259" key="5">
    <source>
        <dbReference type="PROSITE" id="PS50011"/>
    </source>
</evidence>
<dbReference type="InterPro" id="IPR050235">
    <property type="entry name" value="CK1_Ser-Thr_kinase"/>
</dbReference>
<sequence>MLTVAYGEATLDRSNVYRWYKMFSEGREDVNDEERAGRPSTSTTDEKINEVEKMILANRRITVREVAEDLNISIGSCHSIFINDLGMRRVAAKFVPKLLNCDQKQHRMNIANEMLDSVRDDPNLLQRVITGDEAWVYGYDVETNAQSYQWKLPHEPRPKKARRVRSNVKVLLTIFFDCSGVVHHEFLPQGRTVNKEYYLQVMGNLREAIRQKRPDLWKNKNWLLHYDNAPAHTLLLVRDFLAKNNTLMMPQPPYSPDLAPCDFFLFPKLKRPMKGRRYATLDEIKTASKEELKKILKNDFLKCFEDWKNCWHKCIISHGDYFEGDKIDLVAEIWSLAPAVAESGGGYIERASHFLRRRLEDDTARSDYPSLSDLGRSLRARRRSPSTFTDDDGNAISGGQLRRFLLERLSSRFAQDPSSEEAITDFLSEVTPLEFDKWDQIFLADISRDQIAADIHRLPNGRASGWDGLPCEFVKAFEESFAEVLWQVFEASRLRGALPLSSRRRKVILLPKVHCGPGLQAFRPISLPTTDYRVLSSVLMARLRRHLPDLVPQCQTYALPGRSSSWNIARVSDEAAGASRHETPLAVISLDLKSAFDTLSRSYLFALLEKVRPSIYLPRMDCCPLRGSRRLHPGRRCLHQGLPASQRELRALVWFREVPDGFSSGNLSTSESLTILSCTITTRNTVASQASHLMGLLERAIARWSPFTRGLSLVGRARTANSLVLGSILHHLHGYLPTETTIGRLQARRRRLLSLWEAASSVLELDHKVLHPAILRSLRLRGDNRFLRPPDLLAPERWLQATVGDFSDGVPALTRSTRAELLDAQYLGAFCQFLLRGSATPITHLTSQRARRALDSARLQVHHTSELAARWTPTVDVPCSIPWADLRRNCFSGHDADVALRLALYALPHPDHPASRRANCARDLSLTHRYWSCRAVRPLLREVFASCEVPLDLQAWLFGVGLHPVAVKLTSVAKATIYKYQLGLELGNASQHIDLPTLWERTLAIHRWLSLSRGRNQILDTRPKRYDRILNLITESKEEDVTPMNGGQLRESQSVSTADAQVTSSAIAATGRDTMRTGEKNISKESKAQCTGAEPKSVVVGQNYKLVQKIGSGSFGDIYLGVDVKTGEEVAVKVESGKTKHPRLLYESYLYKHVQGGTGIPHIKWFGRERNYNIMVLELLGPSLEDLFNFCSRRFSMKTVLMLADQMIERIEYFHKKGFIHRDIKPENFLMGIGRHCNKVYIIDFGLAKRYLESKTGQHIPYRKDKNLTGTPRYASIHTHQGVEQSRRDDLESLGYVVMYFNLGTLPWQGLRAATKKQKYEKIYEKKMSIPTDILCKDFYPEFTLYLNYCRGLRYAEEPDYNYVRQLFRTLFRTLNYRYDYVFDWALFKRKKDNPEDGDKKGTFAVKKYQK</sequence>
<dbReference type="InterPro" id="IPR001888">
    <property type="entry name" value="Transposase_1"/>
</dbReference>
<dbReference type="InterPro" id="IPR043502">
    <property type="entry name" value="DNA/RNA_pol_sf"/>
</dbReference>
<dbReference type="PANTHER" id="PTHR11909">
    <property type="entry name" value="CASEIN KINASE-RELATED"/>
    <property type="match status" value="1"/>
</dbReference>
<evidence type="ECO:0000313" key="6">
    <source>
        <dbReference type="EMBL" id="UYV77400.1"/>
    </source>
</evidence>
<dbReference type="Gene3D" id="3.30.420.10">
    <property type="entry name" value="Ribonuclease H-like superfamily/Ribonuclease H"/>
    <property type="match status" value="1"/>
</dbReference>
<organism evidence="6 7">
    <name type="scientific">Cordylochernes scorpioides</name>
    <dbReference type="NCBI Taxonomy" id="51811"/>
    <lineage>
        <taxon>Eukaryota</taxon>
        <taxon>Metazoa</taxon>
        <taxon>Ecdysozoa</taxon>
        <taxon>Arthropoda</taxon>
        <taxon>Chelicerata</taxon>
        <taxon>Arachnida</taxon>
        <taxon>Pseudoscorpiones</taxon>
        <taxon>Cheliferoidea</taxon>
        <taxon>Chernetidae</taxon>
        <taxon>Cordylochernes</taxon>
    </lineage>
</organism>
<feature type="domain" description="Protein kinase" evidence="5">
    <location>
        <begin position="1104"/>
        <end position="1372"/>
    </location>
</feature>
<dbReference type="SUPFAM" id="SSF56112">
    <property type="entry name" value="Protein kinase-like (PK-like)"/>
    <property type="match status" value="1"/>
</dbReference>
<evidence type="ECO:0000256" key="1">
    <source>
        <dbReference type="ARBA" id="ARBA00012513"/>
    </source>
</evidence>
<dbReference type="Gene3D" id="1.10.510.10">
    <property type="entry name" value="Transferase(Phosphotransferase) domain 1"/>
    <property type="match status" value="1"/>
</dbReference>
<keyword evidence="7" id="KW-1185">Reference proteome</keyword>
<evidence type="ECO:0000256" key="2">
    <source>
        <dbReference type="ARBA" id="ARBA00022741"/>
    </source>
</evidence>
<accession>A0ABY6LD54</accession>
<keyword evidence="3 4" id="KW-0067">ATP-binding</keyword>
<feature type="binding site" evidence="4">
    <location>
        <position position="1133"/>
    </location>
    <ligand>
        <name>ATP</name>
        <dbReference type="ChEBI" id="CHEBI:30616"/>
    </ligand>
</feature>
<dbReference type="Pfam" id="PF01359">
    <property type="entry name" value="Transposase_1"/>
    <property type="match status" value="1"/>
</dbReference>
<dbReference type="SMART" id="SM00220">
    <property type="entry name" value="S_TKc"/>
    <property type="match status" value="1"/>
</dbReference>
<dbReference type="InterPro" id="IPR011009">
    <property type="entry name" value="Kinase-like_dom_sf"/>
</dbReference>
<dbReference type="InterPro" id="IPR008271">
    <property type="entry name" value="Ser/Thr_kinase_AS"/>
</dbReference>
<dbReference type="PROSITE" id="PS00108">
    <property type="entry name" value="PROTEIN_KINASE_ST"/>
    <property type="match status" value="1"/>
</dbReference>
<protein>
    <recommendedName>
        <fullName evidence="1">non-specific serine/threonine protein kinase</fullName>
        <ecNumber evidence="1">2.7.11.1</ecNumber>
    </recommendedName>
</protein>
<dbReference type="EMBL" id="CP092877">
    <property type="protein sequence ID" value="UYV77400.1"/>
    <property type="molecule type" value="Genomic_DNA"/>
</dbReference>
<dbReference type="InterPro" id="IPR000719">
    <property type="entry name" value="Prot_kinase_dom"/>
</dbReference>
<proteinExistence type="predicted"/>